<evidence type="ECO:0000256" key="2">
    <source>
        <dbReference type="ARBA" id="ARBA00022771"/>
    </source>
</evidence>
<dbReference type="EMBL" id="SZYD01000009">
    <property type="protein sequence ID" value="KAD5316835.1"/>
    <property type="molecule type" value="Genomic_DNA"/>
</dbReference>
<comment type="caution">
    <text evidence="12">The sequence shown here is derived from an EMBL/GenBank/DDBJ whole genome shotgun (WGS) entry which is preliminary data.</text>
</comment>
<keyword evidence="5 8" id="KW-0238">DNA-binding</keyword>
<evidence type="ECO:0000256" key="7">
    <source>
        <dbReference type="ARBA" id="ARBA00023242"/>
    </source>
</evidence>
<sequence>MDMADHWPQEIMKPMEEIGIQNNTNSYSKPSSNSSSLERKARPQKESAVNCPRCNSTNTKFCYYNNYSLSQPRYFCKTCRRYWTEGGSLRNVPVGGGSRKNKRSSSSISPHSSMSKKLPDLVVPNAPTPVLFQDHRMHHEHAAQELNLGFPSTNDFKTFSEHIQVPNFYGNKNATSVSATTNSSAQFSALELLSSRGMMNPSMPIPIPDPNSVCSSSGQMMIPALEFKIPSLSFSLDGMEGNDGGGTYSIHESSNGRHLFPFEDLKTSTMTTTHDGHHNVEQNRDQNGDANGFWCRMLGGGFQVQWRGLIVDLNFFGSTGTTAAADDADVNHGDSIFDNQLKHTKMITQSTMKFSLRFLEVFCWGMWGFLCLGEVMLQEENEAARFGISITTFREFFVLSPSLYELILEIERDSISGGELLSLLHKRCHCGVPELQTCIQRQEGNTECDSSSFTHVTEKLARVSVARHNKLMSDELPPQLVADKIQVNACKSEGYIPMHIDNPTFLLEKQLGFFAIQVLLSDLARHKKLMGDELLSQLEVEKIESMLINDKSKGKEIVASVYGLSLYTSDCCMLPHSYTPPFTSCVEESSEFHKRPFEGAIDSIRAIAASHIWHLMVVRADVNIHLKAIKDYFLLEKKGFLPGKERVASVYGFVTIHK</sequence>
<feature type="domain" description="Dof-type" evidence="11">
    <location>
        <begin position="49"/>
        <end position="103"/>
    </location>
</feature>
<keyword evidence="4 9" id="KW-0805">Transcription regulation</keyword>
<proteinExistence type="predicted"/>
<feature type="region of interest" description="Disordered" evidence="10">
    <location>
        <begin position="90"/>
        <end position="120"/>
    </location>
</feature>
<dbReference type="Pfam" id="PF02701">
    <property type="entry name" value="Zn_ribbon_Dof"/>
    <property type="match status" value="1"/>
</dbReference>
<keyword evidence="13" id="KW-1185">Reference proteome</keyword>
<evidence type="ECO:0000256" key="6">
    <source>
        <dbReference type="ARBA" id="ARBA00023163"/>
    </source>
</evidence>
<keyword evidence="6 9" id="KW-0804">Transcription</keyword>
<dbReference type="GO" id="GO:0008270">
    <property type="term" value="F:zinc ion binding"/>
    <property type="evidence" value="ECO:0007669"/>
    <property type="project" value="UniProtKB-KW"/>
</dbReference>
<evidence type="ECO:0000313" key="13">
    <source>
        <dbReference type="Proteomes" id="UP000326396"/>
    </source>
</evidence>
<dbReference type="Proteomes" id="UP000326396">
    <property type="component" value="Linkage Group LG17"/>
</dbReference>
<evidence type="ECO:0000256" key="3">
    <source>
        <dbReference type="ARBA" id="ARBA00022833"/>
    </source>
</evidence>
<feature type="compositionally biased region" description="Low complexity" evidence="10">
    <location>
        <begin position="22"/>
        <end position="36"/>
    </location>
</feature>
<name>A0A5N6NS98_9ASTR</name>
<dbReference type="GO" id="GO:0003677">
    <property type="term" value="F:DNA binding"/>
    <property type="evidence" value="ECO:0007669"/>
    <property type="project" value="UniProtKB-UniRule"/>
</dbReference>
<feature type="region of interest" description="Disordered" evidence="10">
    <location>
        <begin position="21"/>
        <end position="50"/>
    </location>
</feature>
<dbReference type="OrthoDB" id="1927254at2759"/>
<dbReference type="AlphaFoldDB" id="A0A5N6NS98"/>
<evidence type="ECO:0000256" key="9">
    <source>
        <dbReference type="RuleBase" id="RU369094"/>
    </source>
</evidence>
<evidence type="ECO:0000256" key="10">
    <source>
        <dbReference type="SAM" id="MobiDB-lite"/>
    </source>
</evidence>
<gene>
    <name evidence="12" type="ORF">E3N88_16781</name>
</gene>
<evidence type="ECO:0000256" key="1">
    <source>
        <dbReference type="ARBA" id="ARBA00022723"/>
    </source>
</evidence>
<evidence type="ECO:0000256" key="5">
    <source>
        <dbReference type="ARBA" id="ARBA00023125"/>
    </source>
</evidence>
<comment type="subcellular location">
    <subcellularLocation>
        <location evidence="8 9">Nucleus</location>
    </subcellularLocation>
</comment>
<keyword evidence="1 9" id="KW-0479">Metal-binding</keyword>
<organism evidence="12 13">
    <name type="scientific">Mikania micrantha</name>
    <name type="common">bitter vine</name>
    <dbReference type="NCBI Taxonomy" id="192012"/>
    <lineage>
        <taxon>Eukaryota</taxon>
        <taxon>Viridiplantae</taxon>
        <taxon>Streptophyta</taxon>
        <taxon>Embryophyta</taxon>
        <taxon>Tracheophyta</taxon>
        <taxon>Spermatophyta</taxon>
        <taxon>Magnoliopsida</taxon>
        <taxon>eudicotyledons</taxon>
        <taxon>Gunneridae</taxon>
        <taxon>Pentapetalae</taxon>
        <taxon>asterids</taxon>
        <taxon>campanulids</taxon>
        <taxon>Asterales</taxon>
        <taxon>Asteraceae</taxon>
        <taxon>Asteroideae</taxon>
        <taxon>Heliantheae alliance</taxon>
        <taxon>Eupatorieae</taxon>
        <taxon>Mikania</taxon>
    </lineage>
</organism>
<evidence type="ECO:0000256" key="4">
    <source>
        <dbReference type="ARBA" id="ARBA00023015"/>
    </source>
</evidence>
<feature type="compositionally biased region" description="Low complexity" evidence="10">
    <location>
        <begin position="104"/>
        <end position="116"/>
    </location>
</feature>
<keyword evidence="2 8" id="KW-0863">Zinc-finger</keyword>
<evidence type="ECO:0000313" key="12">
    <source>
        <dbReference type="EMBL" id="KAD5316835.1"/>
    </source>
</evidence>
<dbReference type="GO" id="GO:0003700">
    <property type="term" value="F:DNA-binding transcription factor activity"/>
    <property type="evidence" value="ECO:0007669"/>
    <property type="project" value="UniProtKB-UniRule"/>
</dbReference>
<dbReference type="InterPro" id="IPR045174">
    <property type="entry name" value="Dof"/>
</dbReference>
<comment type="function">
    <text evidence="9">Transcription factor that binds specifically to a 5'-AA[AG]G-3' consensus core sequence.</text>
</comment>
<reference evidence="12 13" key="1">
    <citation type="submission" date="2019-05" db="EMBL/GenBank/DDBJ databases">
        <title>Mikania micrantha, genome provides insights into the molecular mechanism of rapid growth.</title>
        <authorList>
            <person name="Liu B."/>
        </authorList>
    </citation>
    <scope>NUCLEOTIDE SEQUENCE [LARGE SCALE GENOMIC DNA]</scope>
    <source>
        <strain evidence="12">NLD-2019</strain>
        <tissue evidence="12">Leaf</tissue>
    </source>
</reference>
<dbReference type="PROSITE" id="PS50884">
    <property type="entry name" value="ZF_DOF_2"/>
    <property type="match status" value="1"/>
</dbReference>
<dbReference type="InterPro" id="IPR003851">
    <property type="entry name" value="Znf_Dof"/>
</dbReference>
<dbReference type="PANTHER" id="PTHR31992:SF285">
    <property type="entry name" value="DOF ZINC FINGER PROTEIN DOF4.6"/>
    <property type="match status" value="1"/>
</dbReference>
<keyword evidence="3 9" id="KW-0862">Zinc</keyword>
<keyword evidence="7 8" id="KW-0539">Nucleus</keyword>
<evidence type="ECO:0000256" key="8">
    <source>
        <dbReference type="PROSITE-ProRule" id="PRU00071"/>
    </source>
</evidence>
<dbReference type="PANTHER" id="PTHR31992">
    <property type="entry name" value="DOF ZINC FINGER PROTEIN DOF1.4-RELATED"/>
    <property type="match status" value="1"/>
</dbReference>
<accession>A0A5N6NS98</accession>
<dbReference type="GO" id="GO:0005634">
    <property type="term" value="C:nucleus"/>
    <property type="evidence" value="ECO:0007669"/>
    <property type="project" value="UniProtKB-SubCell"/>
</dbReference>
<dbReference type="PROSITE" id="PS01361">
    <property type="entry name" value="ZF_DOF_1"/>
    <property type="match status" value="1"/>
</dbReference>
<protein>
    <recommendedName>
        <fullName evidence="9">Dof zinc finger protein</fullName>
    </recommendedName>
</protein>
<evidence type="ECO:0000259" key="11">
    <source>
        <dbReference type="PROSITE" id="PS50884"/>
    </source>
</evidence>